<dbReference type="Proteomes" id="UP000828390">
    <property type="component" value="Unassembled WGS sequence"/>
</dbReference>
<dbReference type="InterPro" id="IPR011333">
    <property type="entry name" value="SKP1/BTB/POZ_sf"/>
</dbReference>
<dbReference type="InterPro" id="IPR000210">
    <property type="entry name" value="BTB/POZ_dom"/>
</dbReference>
<dbReference type="AlphaFoldDB" id="A0A9D4HVH3"/>
<feature type="region of interest" description="Disordered" evidence="1">
    <location>
        <begin position="1"/>
        <end position="23"/>
    </location>
</feature>
<evidence type="ECO:0000313" key="4">
    <source>
        <dbReference type="Proteomes" id="UP000828390"/>
    </source>
</evidence>
<reference evidence="3" key="1">
    <citation type="journal article" date="2019" name="bioRxiv">
        <title>The Genome of the Zebra Mussel, Dreissena polymorpha: A Resource for Invasive Species Research.</title>
        <authorList>
            <person name="McCartney M.A."/>
            <person name="Auch B."/>
            <person name="Kono T."/>
            <person name="Mallez S."/>
            <person name="Zhang Y."/>
            <person name="Obille A."/>
            <person name="Becker A."/>
            <person name="Abrahante J.E."/>
            <person name="Garbe J."/>
            <person name="Badalamenti J.P."/>
            <person name="Herman A."/>
            <person name="Mangelson H."/>
            <person name="Liachko I."/>
            <person name="Sullivan S."/>
            <person name="Sone E.D."/>
            <person name="Koren S."/>
            <person name="Silverstein K.A.T."/>
            <person name="Beckman K.B."/>
            <person name="Gohl D.M."/>
        </authorList>
    </citation>
    <scope>NUCLEOTIDE SEQUENCE</scope>
    <source>
        <strain evidence="3">Duluth1</strain>
        <tissue evidence="3">Whole animal</tissue>
    </source>
</reference>
<dbReference type="PROSITE" id="PS50097">
    <property type="entry name" value="BTB"/>
    <property type="match status" value="1"/>
</dbReference>
<sequence length="120" mass="13901">MSEESQQNVAKSVAENNPFEQPGEYGDEITITFEHNEKLYVSKVFLRHISSVFKTMFKCHCVEVNSFSLEITDFNKDDFLEFLLCCYTGTLKRLNSTFLNIYILTEIIKECGLHGNAWNN</sequence>
<proteinExistence type="predicted"/>
<dbReference type="CDD" id="cd18186">
    <property type="entry name" value="BTB_POZ_ZBTB_KLHL-like"/>
    <property type="match status" value="1"/>
</dbReference>
<keyword evidence="4" id="KW-1185">Reference proteome</keyword>
<gene>
    <name evidence="3" type="ORF">DPMN_040906</name>
</gene>
<evidence type="ECO:0000313" key="3">
    <source>
        <dbReference type="EMBL" id="KAH3734467.1"/>
    </source>
</evidence>
<dbReference type="EMBL" id="JAIWYP010000011">
    <property type="protein sequence ID" value="KAH3734467.1"/>
    <property type="molecule type" value="Genomic_DNA"/>
</dbReference>
<dbReference type="Pfam" id="PF00651">
    <property type="entry name" value="BTB"/>
    <property type="match status" value="1"/>
</dbReference>
<organism evidence="3 4">
    <name type="scientific">Dreissena polymorpha</name>
    <name type="common">Zebra mussel</name>
    <name type="synonym">Mytilus polymorpha</name>
    <dbReference type="NCBI Taxonomy" id="45954"/>
    <lineage>
        <taxon>Eukaryota</taxon>
        <taxon>Metazoa</taxon>
        <taxon>Spiralia</taxon>
        <taxon>Lophotrochozoa</taxon>
        <taxon>Mollusca</taxon>
        <taxon>Bivalvia</taxon>
        <taxon>Autobranchia</taxon>
        <taxon>Heteroconchia</taxon>
        <taxon>Euheterodonta</taxon>
        <taxon>Imparidentia</taxon>
        <taxon>Neoheterodontei</taxon>
        <taxon>Myida</taxon>
        <taxon>Dreissenoidea</taxon>
        <taxon>Dreissenidae</taxon>
        <taxon>Dreissena</taxon>
    </lineage>
</organism>
<accession>A0A9D4HVH3</accession>
<dbReference type="SUPFAM" id="SSF54695">
    <property type="entry name" value="POZ domain"/>
    <property type="match status" value="1"/>
</dbReference>
<dbReference type="Gene3D" id="3.30.710.10">
    <property type="entry name" value="Potassium Channel Kv1.1, Chain A"/>
    <property type="match status" value="1"/>
</dbReference>
<name>A0A9D4HVH3_DREPO</name>
<feature type="domain" description="BTB" evidence="2">
    <location>
        <begin position="27"/>
        <end position="95"/>
    </location>
</feature>
<protein>
    <recommendedName>
        <fullName evidence="2">BTB domain-containing protein</fullName>
    </recommendedName>
</protein>
<comment type="caution">
    <text evidence="3">The sequence shown here is derived from an EMBL/GenBank/DDBJ whole genome shotgun (WGS) entry which is preliminary data.</text>
</comment>
<evidence type="ECO:0000256" key="1">
    <source>
        <dbReference type="SAM" id="MobiDB-lite"/>
    </source>
</evidence>
<reference evidence="3" key="2">
    <citation type="submission" date="2020-11" db="EMBL/GenBank/DDBJ databases">
        <authorList>
            <person name="McCartney M.A."/>
            <person name="Auch B."/>
            <person name="Kono T."/>
            <person name="Mallez S."/>
            <person name="Becker A."/>
            <person name="Gohl D.M."/>
            <person name="Silverstein K.A.T."/>
            <person name="Koren S."/>
            <person name="Bechman K.B."/>
            <person name="Herman A."/>
            <person name="Abrahante J.E."/>
            <person name="Garbe J."/>
        </authorList>
    </citation>
    <scope>NUCLEOTIDE SEQUENCE</scope>
    <source>
        <strain evidence="3">Duluth1</strain>
        <tissue evidence="3">Whole animal</tissue>
    </source>
</reference>
<feature type="compositionally biased region" description="Polar residues" evidence="1">
    <location>
        <begin position="1"/>
        <end position="19"/>
    </location>
</feature>
<evidence type="ECO:0000259" key="2">
    <source>
        <dbReference type="PROSITE" id="PS50097"/>
    </source>
</evidence>